<dbReference type="PANTHER" id="PTHR10316">
    <property type="entry name" value="MEMBRANE ASSOCIATED GUANYLATE KINASE-RELATED"/>
    <property type="match status" value="1"/>
</dbReference>
<protein>
    <recommendedName>
        <fullName evidence="2">WW domain-containing protein</fullName>
    </recommendedName>
</protein>
<dbReference type="CDD" id="cd00201">
    <property type="entry name" value="WW"/>
    <property type="match status" value="1"/>
</dbReference>
<sequence length="65" mass="7844">FKKPATFADCGDHELPFGWEKVRDVHGDVGVYYVNHHKKTTQIEDPRIQWKREQERMLREYLENA</sequence>
<dbReference type="GeneID" id="20196062"/>
<dbReference type="HOGENOM" id="CLU_186297_0_0_1"/>
<organism evidence="4 5">
    <name type="scientific">Helobdella robusta</name>
    <name type="common">Californian leech</name>
    <dbReference type="NCBI Taxonomy" id="6412"/>
    <lineage>
        <taxon>Eukaryota</taxon>
        <taxon>Metazoa</taxon>
        <taxon>Spiralia</taxon>
        <taxon>Lophotrochozoa</taxon>
        <taxon>Annelida</taxon>
        <taxon>Clitellata</taxon>
        <taxon>Hirudinea</taxon>
        <taxon>Rhynchobdellida</taxon>
        <taxon>Glossiphoniidae</taxon>
        <taxon>Helobdella</taxon>
    </lineage>
</organism>
<feature type="domain" description="WW" evidence="2">
    <location>
        <begin position="13"/>
        <end position="48"/>
    </location>
</feature>
<dbReference type="EMBL" id="AMQM01003711">
    <property type="status" value="NOT_ANNOTATED_CDS"/>
    <property type="molecule type" value="Genomic_DNA"/>
</dbReference>
<dbReference type="EMBL" id="KB096275">
    <property type="protein sequence ID" value="ESO06920.1"/>
    <property type="molecule type" value="Genomic_DNA"/>
</dbReference>
<evidence type="ECO:0000313" key="5">
    <source>
        <dbReference type="Proteomes" id="UP000015101"/>
    </source>
</evidence>
<evidence type="ECO:0000256" key="1">
    <source>
        <dbReference type="ARBA" id="ARBA00022737"/>
    </source>
</evidence>
<dbReference type="OrthoDB" id="2020426at2759"/>
<dbReference type="EnsemblMetazoa" id="HelroT128135">
    <property type="protein sequence ID" value="HelroP128135"/>
    <property type="gene ID" value="HelroG128135"/>
</dbReference>
<gene>
    <name evidence="4" type="primary">20196062</name>
    <name evidence="3" type="ORF">HELRODRAFT_128135</name>
</gene>
<dbReference type="eggNOG" id="KOG3209">
    <property type="taxonomic scope" value="Eukaryota"/>
</dbReference>
<dbReference type="Gene3D" id="2.20.70.10">
    <property type="match status" value="1"/>
</dbReference>
<name>T1EHL2_HELRO</name>
<evidence type="ECO:0000313" key="3">
    <source>
        <dbReference type="EMBL" id="ESO06920.1"/>
    </source>
</evidence>
<dbReference type="PANTHER" id="PTHR10316:SF40">
    <property type="entry name" value="LD27118P"/>
    <property type="match status" value="1"/>
</dbReference>
<reference evidence="4" key="3">
    <citation type="submission" date="2015-06" db="UniProtKB">
        <authorList>
            <consortium name="EnsemblMetazoa"/>
        </authorList>
    </citation>
    <scope>IDENTIFICATION</scope>
</reference>
<dbReference type="Proteomes" id="UP000015101">
    <property type="component" value="Unassembled WGS sequence"/>
</dbReference>
<dbReference type="InterPro" id="IPR001202">
    <property type="entry name" value="WW_dom"/>
</dbReference>
<dbReference type="STRING" id="6412.T1EHL2"/>
<proteinExistence type="predicted"/>
<keyword evidence="1" id="KW-0677">Repeat</keyword>
<evidence type="ECO:0000313" key="4">
    <source>
        <dbReference type="EnsemblMetazoa" id="HelroP128135"/>
    </source>
</evidence>
<dbReference type="InParanoid" id="T1EHL2"/>
<dbReference type="AlphaFoldDB" id="T1EHL2"/>
<keyword evidence="5" id="KW-1185">Reference proteome</keyword>
<dbReference type="RefSeq" id="XP_009015016.1">
    <property type="nucleotide sequence ID" value="XM_009016768.1"/>
</dbReference>
<dbReference type="InterPro" id="IPR036020">
    <property type="entry name" value="WW_dom_sf"/>
</dbReference>
<dbReference type="CTD" id="20196062"/>
<evidence type="ECO:0000259" key="2">
    <source>
        <dbReference type="PROSITE" id="PS50020"/>
    </source>
</evidence>
<dbReference type="KEGG" id="hro:HELRODRAFT_128135"/>
<dbReference type="SUPFAM" id="SSF51045">
    <property type="entry name" value="WW domain"/>
    <property type="match status" value="1"/>
</dbReference>
<dbReference type="EMBL" id="AMQM01003710">
    <property type="status" value="NOT_ANNOTATED_CDS"/>
    <property type="molecule type" value="Genomic_DNA"/>
</dbReference>
<accession>T1EHL2</accession>
<dbReference type="PROSITE" id="PS50020">
    <property type="entry name" value="WW_DOMAIN_2"/>
    <property type="match status" value="1"/>
</dbReference>
<reference evidence="5" key="1">
    <citation type="submission" date="2012-12" db="EMBL/GenBank/DDBJ databases">
        <authorList>
            <person name="Hellsten U."/>
            <person name="Grimwood J."/>
            <person name="Chapman J.A."/>
            <person name="Shapiro H."/>
            <person name="Aerts A."/>
            <person name="Otillar R.P."/>
            <person name="Terry A.Y."/>
            <person name="Boore J.L."/>
            <person name="Simakov O."/>
            <person name="Marletaz F."/>
            <person name="Cho S.-J."/>
            <person name="Edsinger-Gonzales E."/>
            <person name="Havlak P."/>
            <person name="Kuo D.-H."/>
            <person name="Larsson T."/>
            <person name="Lv J."/>
            <person name="Arendt D."/>
            <person name="Savage R."/>
            <person name="Osoegawa K."/>
            <person name="de Jong P."/>
            <person name="Lindberg D.R."/>
            <person name="Seaver E.C."/>
            <person name="Weisblat D.A."/>
            <person name="Putnam N.H."/>
            <person name="Grigoriev I.V."/>
            <person name="Rokhsar D.S."/>
        </authorList>
    </citation>
    <scope>NUCLEOTIDE SEQUENCE</scope>
</reference>
<reference evidence="3 5" key="2">
    <citation type="journal article" date="2013" name="Nature">
        <title>Insights into bilaterian evolution from three spiralian genomes.</title>
        <authorList>
            <person name="Simakov O."/>
            <person name="Marletaz F."/>
            <person name="Cho S.J."/>
            <person name="Edsinger-Gonzales E."/>
            <person name="Havlak P."/>
            <person name="Hellsten U."/>
            <person name="Kuo D.H."/>
            <person name="Larsson T."/>
            <person name="Lv J."/>
            <person name="Arendt D."/>
            <person name="Savage R."/>
            <person name="Osoegawa K."/>
            <person name="de Jong P."/>
            <person name="Grimwood J."/>
            <person name="Chapman J.A."/>
            <person name="Shapiro H."/>
            <person name="Aerts A."/>
            <person name="Otillar R.P."/>
            <person name="Terry A.Y."/>
            <person name="Boore J.L."/>
            <person name="Grigoriev I.V."/>
            <person name="Lindberg D.R."/>
            <person name="Seaver E.C."/>
            <person name="Weisblat D.A."/>
            <person name="Putnam N.H."/>
            <person name="Rokhsar D.S."/>
        </authorList>
    </citation>
    <scope>NUCLEOTIDE SEQUENCE</scope>
</reference>